<feature type="region of interest" description="Disordered" evidence="1">
    <location>
        <begin position="19"/>
        <end position="69"/>
    </location>
</feature>
<organism evidence="2 3">
    <name type="scientific">Caerostris extrusa</name>
    <name type="common">Bark spider</name>
    <name type="synonym">Caerostris bankana</name>
    <dbReference type="NCBI Taxonomy" id="172846"/>
    <lineage>
        <taxon>Eukaryota</taxon>
        <taxon>Metazoa</taxon>
        <taxon>Ecdysozoa</taxon>
        <taxon>Arthropoda</taxon>
        <taxon>Chelicerata</taxon>
        <taxon>Arachnida</taxon>
        <taxon>Araneae</taxon>
        <taxon>Araneomorphae</taxon>
        <taxon>Entelegynae</taxon>
        <taxon>Araneoidea</taxon>
        <taxon>Araneidae</taxon>
        <taxon>Caerostris</taxon>
    </lineage>
</organism>
<dbReference type="AlphaFoldDB" id="A0AAV4V3N0"/>
<accession>A0AAV4V3N0</accession>
<dbReference type="EMBL" id="BPLR01013902">
    <property type="protein sequence ID" value="GIY64613.1"/>
    <property type="molecule type" value="Genomic_DNA"/>
</dbReference>
<evidence type="ECO:0000313" key="3">
    <source>
        <dbReference type="Proteomes" id="UP001054945"/>
    </source>
</evidence>
<feature type="compositionally biased region" description="Basic and acidic residues" evidence="1">
    <location>
        <begin position="38"/>
        <end position="49"/>
    </location>
</feature>
<keyword evidence="3" id="KW-1185">Reference proteome</keyword>
<evidence type="ECO:0000313" key="2">
    <source>
        <dbReference type="EMBL" id="GIY64613.1"/>
    </source>
</evidence>
<name>A0AAV4V3N0_CAEEX</name>
<sequence>MEDKDKHCREKRFNKMRVLRRKESEVQRSQEPSNDLIVKNEKRSLRGPERGGSGTEIRASGRGLLPRSK</sequence>
<gene>
    <name evidence="2" type="ORF">CEXT_244971</name>
</gene>
<reference evidence="2 3" key="1">
    <citation type="submission" date="2021-06" db="EMBL/GenBank/DDBJ databases">
        <title>Caerostris extrusa draft genome.</title>
        <authorList>
            <person name="Kono N."/>
            <person name="Arakawa K."/>
        </authorList>
    </citation>
    <scope>NUCLEOTIDE SEQUENCE [LARGE SCALE GENOMIC DNA]</scope>
</reference>
<proteinExistence type="predicted"/>
<protein>
    <submittedName>
        <fullName evidence="2">Uncharacterized protein</fullName>
    </submittedName>
</protein>
<dbReference type="Proteomes" id="UP001054945">
    <property type="component" value="Unassembled WGS sequence"/>
</dbReference>
<evidence type="ECO:0000256" key="1">
    <source>
        <dbReference type="SAM" id="MobiDB-lite"/>
    </source>
</evidence>
<comment type="caution">
    <text evidence="2">The sequence shown here is derived from an EMBL/GenBank/DDBJ whole genome shotgun (WGS) entry which is preliminary data.</text>
</comment>